<feature type="compositionally biased region" description="Polar residues" evidence="1">
    <location>
        <begin position="1"/>
        <end position="12"/>
    </location>
</feature>
<feature type="region of interest" description="Disordered" evidence="1">
    <location>
        <begin position="1"/>
        <end position="21"/>
    </location>
</feature>
<comment type="caution">
    <text evidence="2">The sequence shown here is derived from an EMBL/GenBank/DDBJ whole genome shotgun (WGS) entry which is preliminary data.</text>
</comment>
<accession>A0AAV4RHS7</accession>
<evidence type="ECO:0000256" key="1">
    <source>
        <dbReference type="SAM" id="MobiDB-lite"/>
    </source>
</evidence>
<proteinExistence type="predicted"/>
<evidence type="ECO:0000313" key="2">
    <source>
        <dbReference type="EMBL" id="GIY20064.1"/>
    </source>
</evidence>
<dbReference type="AlphaFoldDB" id="A0AAV4RHS7"/>
<protein>
    <submittedName>
        <fullName evidence="2">Uncharacterized protein</fullName>
    </submittedName>
</protein>
<gene>
    <name evidence="2" type="ORF">CEXT_18511</name>
</gene>
<evidence type="ECO:0000313" key="3">
    <source>
        <dbReference type="Proteomes" id="UP001054945"/>
    </source>
</evidence>
<sequence length="90" mass="10324">MVSKLTRSQMSTPLGYHPSPFLSPSEVCRLTTSTATELGGYFCFAFMFLQKVSGVKYLRCKYLEMLDSVRTISLVCIRRNSRWLLVFLQS</sequence>
<dbReference type="EMBL" id="BPLR01007835">
    <property type="protein sequence ID" value="GIY20064.1"/>
    <property type="molecule type" value="Genomic_DNA"/>
</dbReference>
<name>A0AAV4RHS7_CAEEX</name>
<keyword evidence="3" id="KW-1185">Reference proteome</keyword>
<organism evidence="2 3">
    <name type="scientific">Caerostris extrusa</name>
    <name type="common">Bark spider</name>
    <name type="synonym">Caerostris bankana</name>
    <dbReference type="NCBI Taxonomy" id="172846"/>
    <lineage>
        <taxon>Eukaryota</taxon>
        <taxon>Metazoa</taxon>
        <taxon>Ecdysozoa</taxon>
        <taxon>Arthropoda</taxon>
        <taxon>Chelicerata</taxon>
        <taxon>Arachnida</taxon>
        <taxon>Araneae</taxon>
        <taxon>Araneomorphae</taxon>
        <taxon>Entelegynae</taxon>
        <taxon>Araneoidea</taxon>
        <taxon>Araneidae</taxon>
        <taxon>Caerostris</taxon>
    </lineage>
</organism>
<reference evidence="2 3" key="1">
    <citation type="submission" date="2021-06" db="EMBL/GenBank/DDBJ databases">
        <title>Caerostris extrusa draft genome.</title>
        <authorList>
            <person name="Kono N."/>
            <person name="Arakawa K."/>
        </authorList>
    </citation>
    <scope>NUCLEOTIDE SEQUENCE [LARGE SCALE GENOMIC DNA]</scope>
</reference>
<dbReference type="Proteomes" id="UP001054945">
    <property type="component" value="Unassembled WGS sequence"/>
</dbReference>